<dbReference type="EMBL" id="MU859250">
    <property type="protein sequence ID" value="KAK3948680.1"/>
    <property type="molecule type" value="Genomic_DNA"/>
</dbReference>
<accession>A0AAN6SCL1</accession>
<reference evidence="1" key="2">
    <citation type="submission" date="2023-06" db="EMBL/GenBank/DDBJ databases">
        <authorList>
            <consortium name="Lawrence Berkeley National Laboratory"/>
            <person name="Mondo S.J."/>
            <person name="Hensen N."/>
            <person name="Bonometti L."/>
            <person name="Westerberg I."/>
            <person name="Brannstrom I.O."/>
            <person name="Guillou S."/>
            <person name="Cros-Aarteil S."/>
            <person name="Calhoun S."/>
            <person name="Haridas S."/>
            <person name="Kuo A."/>
            <person name="Pangilinan J."/>
            <person name="Riley R."/>
            <person name="Labutti K."/>
            <person name="Andreopoulos B."/>
            <person name="Lipzen A."/>
            <person name="Chen C."/>
            <person name="Yanf M."/>
            <person name="Daum C."/>
            <person name="Ng V."/>
            <person name="Clum A."/>
            <person name="Steindorff A."/>
            <person name="Ohm R."/>
            <person name="Martin F."/>
            <person name="Silar P."/>
            <person name="Natvig D."/>
            <person name="Lalanne C."/>
            <person name="Gautier V."/>
            <person name="Ament-Velasquez S.L."/>
            <person name="Kruys A."/>
            <person name="Hutchinson M.I."/>
            <person name="Powell A.J."/>
            <person name="Barry K."/>
            <person name="Miller A.N."/>
            <person name="Grigoriev I.V."/>
            <person name="Debuchy R."/>
            <person name="Gladieux P."/>
            <person name="Thoren M.H."/>
            <person name="Johannesson H."/>
        </authorList>
    </citation>
    <scope>NUCLEOTIDE SEQUENCE</scope>
    <source>
        <strain evidence="1">CBS 626.80</strain>
    </source>
</reference>
<organism evidence="1 2">
    <name type="scientific">Pseudoneurospora amorphoporcata</name>
    <dbReference type="NCBI Taxonomy" id="241081"/>
    <lineage>
        <taxon>Eukaryota</taxon>
        <taxon>Fungi</taxon>
        <taxon>Dikarya</taxon>
        <taxon>Ascomycota</taxon>
        <taxon>Pezizomycotina</taxon>
        <taxon>Sordariomycetes</taxon>
        <taxon>Sordariomycetidae</taxon>
        <taxon>Sordariales</taxon>
        <taxon>Sordariaceae</taxon>
        <taxon>Pseudoneurospora</taxon>
    </lineage>
</organism>
<sequence>VNFPPFEEGLDAIALQEIRRYRITPFGEIQQRPENIPYNTGKRDFQSKTGREFYIVFQYNFQRPGDNTEFTVMWDYKVGLVRMTHFFKCCGYSKVR</sequence>
<evidence type="ECO:0000313" key="2">
    <source>
        <dbReference type="Proteomes" id="UP001303222"/>
    </source>
</evidence>
<dbReference type="Proteomes" id="UP001303222">
    <property type="component" value="Unassembled WGS sequence"/>
</dbReference>
<name>A0AAN6SCL1_9PEZI</name>
<dbReference type="SUPFAM" id="SSF54616">
    <property type="entry name" value="DNA-binding domain of Mlu1-box binding protein MBP1"/>
    <property type="match status" value="1"/>
</dbReference>
<dbReference type="AlphaFoldDB" id="A0AAN6SCL1"/>
<proteinExistence type="predicted"/>
<dbReference type="GO" id="GO:0003677">
    <property type="term" value="F:DNA binding"/>
    <property type="evidence" value="ECO:0007669"/>
    <property type="project" value="InterPro"/>
</dbReference>
<comment type="caution">
    <text evidence="1">The sequence shown here is derived from an EMBL/GenBank/DDBJ whole genome shotgun (WGS) entry which is preliminary data.</text>
</comment>
<dbReference type="InterPro" id="IPR036887">
    <property type="entry name" value="HTH_APSES_sf"/>
</dbReference>
<gene>
    <name evidence="1" type="ORF">QBC32DRAFT_193408</name>
</gene>
<evidence type="ECO:0000313" key="1">
    <source>
        <dbReference type="EMBL" id="KAK3948680.1"/>
    </source>
</evidence>
<keyword evidence="2" id="KW-1185">Reference proteome</keyword>
<feature type="non-terminal residue" evidence="1">
    <location>
        <position position="96"/>
    </location>
</feature>
<feature type="non-terminal residue" evidence="1">
    <location>
        <position position="1"/>
    </location>
</feature>
<dbReference type="Gene3D" id="3.10.260.10">
    <property type="entry name" value="Transcription regulator HTH, APSES-type DNA-binding domain"/>
    <property type="match status" value="1"/>
</dbReference>
<reference evidence="1" key="1">
    <citation type="journal article" date="2023" name="Mol. Phylogenet. Evol.">
        <title>Genome-scale phylogeny and comparative genomics of the fungal order Sordariales.</title>
        <authorList>
            <person name="Hensen N."/>
            <person name="Bonometti L."/>
            <person name="Westerberg I."/>
            <person name="Brannstrom I.O."/>
            <person name="Guillou S."/>
            <person name="Cros-Aarteil S."/>
            <person name="Calhoun S."/>
            <person name="Haridas S."/>
            <person name="Kuo A."/>
            <person name="Mondo S."/>
            <person name="Pangilinan J."/>
            <person name="Riley R."/>
            <person name="LaButti K."/>
            <person name="Andreopoulos B."/>
            <person name="Lipzen A."/>
            <person name="Chen C."/>
            <person name="Yan M."/>
            <person name="Daum C."/>
            <person name="Ng V."/>
            <person name="Clum A."/>
            <person name="Steindorff A."/>
            <person name="Ohm R.A."/>
            <person name="Martin F."/>
            <person name="Silar P."/>
            <person name="Natvig D.O."/>
            <person name="Lalanne C."/>
            <person name="Gautier V."/>
            <person name="Ament-Velasquez S.L."/>
            <person name="Kruys A."/>
            <person name="Hutchinson M.I."/>
            <person name="Powell A.J."/>
            <person name="Barry K."/>
            <person name="Miller A.N."/>
            <person name="Grigoriev I.V."/>
            <person name="Debuchy R."/>
            <person name="Gladieux P."/>
            <person name="Hiltunen Thoren M."/>
            <person name="Johannesson H."/>
        </authorList>
    </citation>
    <scope>NUCLEOTIDE SEQUENCE</scope>
    <source>
        <strain evidence="1">CBS 626.80</strain>
    </source>
</reference>
<protein>
    <submittedName>
        <fullName evidence="1">Apses transcription factor xbp1</fullName>
    </submittedName>
</protein>